<proteinExistence type="predicted"/>
<reference evidence="1 2" key="1">
    <citation type="submission" date="2019-08" db="EMBL/GenBank/DDBJ databases">
        <authorList>
            <person name="Kuhnert P."/>
        </authorList>
    </citation>
    <scope>NUCLEOTIDE SEQUENCE [LARGE SCALE GENOMIC DNA]</scope>
    <source>
        <strain evidence="1 2">B36.5</strain>
    </source>
</reference>
<organism evidence="1 2">
    <name type="scientific">Treponema phagedenis</name>
    <dbReference type="NCBI Taxonomy" id="162"/>
    <lineage>
        <taxon>Bacteria</taxon>
        <taxon>Pseudomonadati</taxon>
        <taxon>Spirochaetota</taxon>
        <taxon>Spirochaetia</taxon>
        <taxon>Spirochaetales</taxon>
        <taxon>Treponemataceae</taxon>
        <taxon>Treponema</taxon>
    </lineage>
</organism>
<evidence type="ECO:0000313" key="1">
    <source>
        <dbReference type="EMBL" id="QEJ99224.1"/>
    </source>
</evidence>
<accession>A0AAE6M960</accession>
<protein>
    <submittedName>
        <fullName evidence="1">Uncharacterized protein</fullName>
    </submittedName>
</protein>
<gene>
    <name evidence="1" type="ORF">FUT82_15340</name>
</gene>
<evidence type="ECO:0000313" key="2">
    <source>
        <dbReference type="Proteomes" id="UP000323594"/>
    </source>
</evidence>
<dbReference type="AlphaFoldDB" id="A0AAE6M960"/>
<name>A0AAE6M960_TREPH</name>
<dbReference type="EMBL" id="CP042817">
    <property type="protein sequence ID" value="QEJ99224.1"/>
    <property type="molecule type" value="Genomic_DNA"/>
</dbReference>
<dbReference type="Proteomes" id="UP000323594">
    <property type="component" value="Chromosome"/>
</dbReference>
<sequence>MVNCPPLPNSKRCFKASTQKCKIEAFKLAGLFLPRTAKLRTGTDARGSTQTVWFLTWTSKIRTAMDGSGSKQKRRFKAKVFVKLTGFSITMVNCPPLRRVGLFFIKFFPLYYIN</sequence>